<dbReference type="EMBL" id="BSEV01000040">
    <property type="protein sequence ID" value="GLK14959.1"/>
    <property type="molecule type" value="Genomic_DNA"/>
</dbReference>
<evidence type="ECO:0000256" key="1">
    <source>
        <dbReference type="SAM" id="Phobius"/>
    </source>
</evidence>
<keyword evidence="1" id="KW-1133">Transmembrane helix</keyword>
<dbReference type="PANTHER" id="PTHR30590:SF2">
    <property type="entry name" value="INNER MEMBRANE PROTEIN"/>
    <property type="match status" value="1"/>
</dbReference>
<dbReference type="AlphaFoldDB" id="A0A9W6IC95"/>
<dbReference type="InterPro" id="IPR007349">
    <property type="entry name" value="DUF418"/>
</dbReference>
<feature type="transmembrane region" description="Helical" evidence="1">
    <location>
        <begin position="237"/>
        <end position="255"/>
    </location>
</feature>
<keyword evidence="4" id="KW-1185">Reference proteome</keyword>
<name>A0A9W6IC95_9ACTN</name>
<feature type="transmembrane region" description="Helical" evidence="1">
    <location>
        <begin position="48"/>
        <end position="66"/>
    </location>
</feature>
<dbReference type="Proteomes" id="UP001143474">
    <property type="component" value="Unassembled WGS sequence"/>
</dbReference>
<dbReference type="RefSeq" id="WP_271223186.1">
    <property type="nucleotide sequence ID" value="NZ_BAAAVD010000036.1"/>
</dbReference>
<protein>
    <submittedName>
        <fullName evidence="3">Membrane protein</fullName>
    </submittedName>
</protein>
<feature type="domain" description="DUF418" evidence="2">
    <location>
        <begin position="216"/>
        <end position="372"/>
    </location>
</feature>
<comment type="caution">
    <text evidence="3">The sequence shown here is derived from an EMBL/GenBank/DDBJ whole genome shotgun (WGS) entry which is preliminary data.</text>
</comment>
<feature type="transmembrane region" description="Helical" evidence="1">
    <location>
        <begin position="133"/>
        <end position="152"/>
    </location>
</feature>
<proteinExistence type="predicted"/>
<keyword evidence="1" id="KW-0472">Membrane</keyword>
<sequence length="389" mass="41865">METTRIREIDAIRAFALLGILLGSIAYLSDPAHVAIGALPPTDDPVAFVVNALVFSKFYVIFAFLFGYSFTLQMRSWGEGRVRGRMLRRCLGLFALGVLHGFFLWFGDILTLYAVLGVILLLTRSVKPRTAVIAGSCLVGLVGLFWAGLGWLSTLAPANPIPAADPAAGARALRLVTDGPLGFLTFQAEIYPPSALFVWGFQGPVALAMFLFGLAAGKTGLLERPELRQLLVARAQVIGFLVGLPGVLFLAWTSGRSDEVALYGLAVNTVTSPFLAAAFVATLLRVLRRFPAVTDVLSPAGRMAASNYIGQSVLIALLFTGYGLGLAGQLAPPAVMGAAVVIYVVLLGLSSWWMRSHRHGPIEYGLRMVTQGTRRPVSRHFSAEPLRHR</sequence>
<evidence type="ECO:0000259" key="2">
    <source>
        <dbReference type="Pfam" id="PF04235"/>
    </source>
</evidence>
<feature type="transmembrane region" description="Helical" evidence="1">
    <location>
        <begin position="261"/>
        <end position="287"/>
    </location>
</feature>
<organism evidence="3 4">
    <name type="scientific">Streptosporangium carneum</name>
    <dbReference type="NCBI Taxonomy" id="47481"/>
    <lineage>
        <taxon>Bacteria</taxon>
        <taxon>Bacillati</taxon>
        <taxon>Actinomycetota</taxon>
        <taxon>Actinomycetes</taxon>
        <taxon>Streptosporangiales</taxon>
        <taxon>Streptosporangiaceae</taxon>
        <taxon>Streptosporangium</taxon>
    </lineage>
</organism>
<evidence type="ECO:0000313" key="4">
    <source>
        <dbReference type="Proteomes" id="UP001143474"/>
    </source>
</evidence>
<gene>
    <name evidence="3" type="ORF">GCM10017600_83720</name>
</gene>
<evidence type="ECO:0000313" key="3">
    <source>
        <dbReference type="EMBL" id="GLK14959.1"/>
    </source>
</evidence>
<feature type="transmembrane region" description="Helical" evidence="1">
    <location>
        <begin position="334"/>
        <end position="354"/>
    </location>
</feature>
<dbReference type="Pfam" id="PF04235">
    <property type="entry name" value="DUF418"/>
    <property type="match status" value="1"/>
</dbReference>
<reference evidence="3" key="1">
    <citation type="journal article" date="2014" name="Int. J. Syst. Evol. Microbiol.">
        <title>Complete genome sequence of Corynebacterium casei LMG S-19264T (=DSM 44701T), isolated from a smear-ripened cheese.</title>
        <authorList>
            <consortium name="US DOE Joint Genome Institute (JGI-PGF)"/>
            <person name="Walter F."/>
            <person name="Albersmeier A."/>
            <person name="Kalinowski J."/>
            <person name="Ruckert C."/>
        </authorList>
    </citation>
    <scope>NUCLEOTIDE SEQUENCE</scope>
    <source>
        <strain evidence="3">VKM Ac-2007</strain>
    </source>
</reference>
<reference evidence="3" key="2">
    <citation type="submission" date="2023-01" db="EMBL/GenBank/DDBJ databases">
        <authorList>
            <person name="Sun Q."/>
            <person name="Evtushenko L."/>
        </authorList>
    </citation>
    <scope>NUCLEOTIDE SEQUENCE</scope>
    <source>
        <strain evidence="3">VKM Ac-2007</strain>
    </source>
</reference>
<feature type="transmembrane region" description="Helical" evidence="1">
    <location>
        <begin position="86"/>
        <end position="103"/>
    </location>
</feature>
<accession>A0A9W6IC95</accession>
<keyword evidence="1" id="KW-0812">Transmembrane</keyword>
<feature type="transmembrane region" description="Helical" evidence="1">
    <location>
        <begin position="308"/>
        <end position="328"/>
    </location>
</feature>
<feature type="transmembrane region" description="Helical" evidence="1">
    <location>
        <begin position="12"/>
        <end position="28"/>
    </location>
</feature>
<feature type="transmembrane region" description="Helical" evidence="1">
    <location>
        <begin position="196"/>
        <end position="216"/>
    </location>
</feature>
<dbReference type="InterPro" id="IPR052529">
    <property type="entry name" value="Bact_Transport_Assoc"/>
</dbReference>
<dbReference type="PANTHER" id="PTHR30590">
    <property type="entry name" value="INNER MEMBRANE PROTEIN"/>
    <property type="match status" value="1"/>
</dbReference>
<feature type="transmembrane region" description="Helical" evidence="1">
    <location>
        <begin position="109"/>
        <end position="126"/>
    </location>
</feature>